<evidence type="ECO:0000259" key="4">
    <source>
        <dbReference type="Pfam" id="PF00440"/>
    </source>
</evidence>
<dbReference type="EMBL" id="CP060035">
    <property type="protein sequence ID" value="QOT70191.1"/>
    <property type="molecule type" value="Genomic_DNA"/>
</dbReference>
<dbReference type="PANTHER" id="PTHR30055">
    <property type="entry name" value="HTH-TYPE TRANSCRIPTIONAL REGULATOR RUTR"/>
    <property type="match status" value="1"/>
</dbReference>
<reference evidence="5 7" key="1">
    <citation type="journal article" date="2013" name="Biodegradation">
        <title>Occurrence of 4-tert-butylphenol (4-t-BP) biodegradation in an aquatic sample caused by the presence of Spirodela polyrrhiza and isolation of a 4-t-BP-utilizing bacterium.</title>
        <authorList>
            <person name="Ogata Y."/>
            <person name="Toyama T."/>
            <person name="Yu N."/>
            <person name="Wang X."/>
            <person name="Sei K."/>
            <person name="Ike M."/>
        </authorList>
    </citation>
    <scope>NUCLEOTIDE SEQUENCE [LARGE SCALE GENOMIC DNA]</scope>
    <source>
        <strain evidence="5 7">OMI</strain>
    </source>
</reference>
<protein>
    <submittedName>
        <fullName evidence="6">TetR/AcrR family transcriptional regulator</fullName>
    </submittedName>
    <submittedName>
        <fullName evidence="5">Transcriptional regulator, tetr family</fullName>
    </submittedName>
</protein>
<reference evidence="5" key="3">
    <citation type="submission" date="2017-10" db="EMBL/GenBank/DDBJ databases">
        <title>Bioaugmenting a lab-scale membrane bioreactor with Sphingobium fuliginis OMI to degrade 4-tert-butylphenol.</title>
        <authorList>
            <person name="Takada K."/>
            <person name="Shiba T."/>
            <person name="Soda S."/>
            <person name="Inoue D."/>
            <person name="Miyake M."/>
            <person name="Eguchi M."/>
            <person name="Ike M."/>
        </authorList>
    </citation>
    <scope>NUCLEOTIDE SEQUENCE</scope>
    <source>
        <strain evidence="5">OMI</strain>
    </source>
</reference>
<evidence type="ECO:0000256" key="2">
    <source>
        <dbReference type="ARBA" id="ARBA00023125"/>
    </source>
</evidence>
<dbReference type="KEGG" id="sbar:H5V43_08355"/>
<dbReference type="Gene3D" id="1.10.357.10">
    <property type="entry name" value="Tetracycline Repressor, domain 2"/>
    <property type="match status" value="1"/>
</dbReference>
<dbReference type="SUPFAM" id="SSF46689">
    <property type="entry name" value="Homeodomain-like"/>
    <property type="match status" value="1"/>
</dbReference>
<organism evidence="5 7">
    <name type="scientific">Sphingobium fuliginis (strain ATCC 27551)</name>
    <dbReference type="NCBI Taxonomy" id="336203"/>
    <lineage>
        <taxon>Bacteria</taxon>
        <taxon>Pseudomonadati</taxon>
        <taxon>Pseudomonadota</taxon>
        <taxon>Alphaproteobacteria</taxon>
        <taxon>Sphingomonadales</taxon>
        <taxon>Sphingomonadaceae</taxon>
        <taxon>Sphingobium</taxon>
    </lineage>
</organism>
<dbReference type="InterPro" id="IPR009057">
    <property type="entry name" value="Homeodomain-like_sf"/>
</dbReference>
<name>A0A292Z533_SPHSA</name>
<accession>A0A292Z533</accession>
<sequence length="230" mass="25421">MTDRRHPRRHAIPAALRLIEAAEALFAERGIDAVSMREIAAAARCGDTNAVTYYFGSKEGLLSAIFASRAEKMEGVRGGMLDRLERQGRLDDPMALLGILFLPQLHLADGRGRHPYAAFMLHFATRYWSLNAGLLAQVRDKAPNLMRLMGHLTALAGHVHPDIARNRILLCNMMLQCVLVRWDHGEPQDRAVPLQAHVRDVMRAACASLLAGPEDKGVPASVEEWFDGLG</sequence>
<dbReference type="PANTHER" id="PTHR30055:SF234">
    <property type="entry name" value="HTH-TYPE TRANSCRIPTIONAL REGULATOR BETI"/>
    <property type="match status" value="1"/>
</dbReference>
<reference evidence="5 7" key="2">
    <citation type="journal article" date="2013" name="Environ. Sci. Technol.">
        <title>The 4-tert-butylphenol-utilizing bacterium Sphingobium fuliginis OMI can degrade bisphenols via phenolic ring hydroxylation and meta-cleavage pathway.</title>
        <authorList>
            <person name="Ogata Y."/>
            <person name="Goda S."/>
            <person name="Toyama T."/>
            <person name="Sei K."/>
            <person name="Ike M."/>
        </authorList>
    </citation>
    <scope>NUCLEOTIDE SEQUENCE [LARGE SCALE GENOMIC DNA]</scope>
    <source>
        <strain evidence="5 7">OMI</strain>
    </source>
</reference>
<evidence type="ECO:0000313" key="5">
    <source>
        <dbReference type="EMBL" id="GAY20822.1"/>
    </source>
</evidence>
<reference evidence="5" key="4">
    <citation type="submission" date="2017-10" db="EMBL/GenBank/DDBJ databases">
        <authorList>
            <person name="Banno H."/>
            <person name="Chua N.-H."/>
        </authorList>
    </citation>
    <scope>NUCLEOTIDE SEQUENCE</scope>
    <source>
        <strain evidence="5">OMI</strain>
    </source>
</reference>
<reference evidence="8" key="5">
    <citation type="submission" date="2020-08" db="EMBL/GenBank/DDBJ databases">
        <title>Complete genome sequence of Sphingobium barthaii strain KK22, a high-molecular-weight polycyclic aromatic hydrocarbon-degrading soil bacterium.</title>
        <authorList>
            <person name="Mori J.F."/>
            <person name="Kanaly R.A."/>
        </authorList>
    </citation>
    <scope>NUCLEOTIDE SEQUENCE [LARGE SCALE GENOMIC DNA]</scope>
    <source>
        <strain evidence="8">KK22</strain>
    </source>
</reference>
<reference evidence="6" key="6">
    <citation type="journal article" date="2021" name="Microbiol. Resour. Announc.">
        <title>Complete Genome Sequence of Sphingobium barthaii KK22, a High-Molecular-Weight Polycyclic Aromatic Hydrocarbon-Degrading Soil Bacterium.</title>
        <authorList>
            <person name="Mori J.F."/>
            <person name="Kanaly R.A."/>
        </authorList>
    </citation>
    <scope>NUCLEOTIDE SEQUENCE</scope>
    <source>
        <strain evidence="6">KK22</strain>
    </source>
</reference>
<dbReference type="InterPro" id="IPR001647">
    <property type="entry name" value="HTH_TetR"/>
</dbReference>
<dbReference type="EMBL" id="BEWI01000031">
    <property type="protein sequence ID" value="GAY20822.1"/>
    <property type="molecule type" value="Genomic_DNA"/>
</dbReference>
<keyword evidence="3" id="KW-0804">Transcription</keyword>
<evidence type="ECO:0000313" key="8">
    <source>
        <dbReference type="Proteomes" id="UP000593663"/>
    </source>
</evidence>
<evidence type="ECO:0000256" key="3">
    <source>
        <dbReference type="ARBA" id="ARBA00023163"/>
    </source>
</evidence>
<dbReference type="GO" id="GO:0000976">
    <property type="term" value="F:transcription cis-regulatory region binding"/>
    <property type="evidence" value="ECO:0007669"/>
    <property type="project" value="TreeGrafter"/>
</dbReference>
<evidence type="ECO:0000313" key="6">
    <source>
        <dbReference type="EMBL" id="QOT70191.1"/>
    </source>
</evidence>
<dbReference type="AlphaFoldDB" id="A0A292Z533"/>
<keyword evidence="1" id="KW-0805">Transcription regulation</keyword>
<dbReference type="Pfam" id="PF00440">
    <property type="entry name" value="TetR_N"/>
    <property type="match status" value="1"/>
</dbReference>
<feature type="domain" description="HTH tetR-type" evidence="4">
    <location>
        <begin position="18"/>
        <end position="65"/>
    </location>
</feature>
<gene>
    <name evidence="6" type="ORF">H5V43_08355</name>
    <name evidence="5" type="ORF">SFOMI_1352</name>
</gene>
<proteinExistence type="predicted"/>
<evidence type="ECO:0000313" key="7">
    <source>
        <dbReference type="Proteomes" id="UP000221538"/>
    </source>
</evidence>
<dbReference type="Proteomes" id="UP000221538">
    <property type="component" value="Unassembled WGS sequence"/>
</dbReference>
<dbReference type="GO" id="GO:0003700">
    <property type="term" value="F:DNA-binding transcription factor activity"/>
    <property type="evidence" value="ECO:0007669"/>
    <property type="project" value="TreeGrafter"/>
</dbReference>
<dbReference type="Proteomes" id="UP000593663">
    <property type="component" value="Chromosome 1"/>
</dbReference>
<dbReference type="RefSeq" id="WP_025547791.1">
    <property type="nucleotide sequence ID" value="NZ_BATN01000014.1"/>
</dbReference>
<evidence type="ECO:0000256" key="1">
    <source>
        <dbReference type="ARBA" id="ARBA00023015"/>
    </source>
</evidence>
<keyword evidence="2" id="KW-0238">DNA-binding</keyword>
<dbReference type="InterPro" id="IPR050109">
    <property type="entry name" value="HTH-type_TetR-like_transc_reg"/>
</dbReference>